<keyword evidence="2" id="KW-1185">Reference proteome</keyword>
<feature type="non-terminal residue" evidence="3">
    <location>
        <position position="1"/>
    </location>
</feature>
<reference evidence="3" key="1">
    <citation type="submission" date="2025-08" db="UniProtKB">
        <authorList>
            <consortium name="RefSeq"/>
        </authorList>
    </citation>
    <scope>IDENTIFICATION</scope>
    <source>
        <strain evidence="3">Airmid</strain>
    </source>
</reference>
<dbReference type="RefSeq" id="XP_027198025.1">
    <property type="nucleotide sequence ID" value="XM_027342224.1"/>
</dbReference>
<dbReference type="AlphaFoldDB" id="A0A6P6XY96"/>
<accession>A0A6P6XY96</accession>
<name>A0A6P6XY96_DERPT</name>
<gene>
    <name evidence="3" type="primary">LOC113792311</name>
</gene>
<dbReference type="KEGG" id="dpte:113792311"/>
<feature type="region of interest" description="Disordered" evidence="1">
    <location>
        <begin position="1"/>
        <end position="46"/>
    </location>
</feature>
<feature type="compositionally biased region" description="Low complexity" evidence="1">
    <location>
        <begin position="30"/>
        <end position="46"/>
    </location>
</feature>
<sequence length="66" mass="6946">VAASSAPVSSSISSAVHPADRAAPARRTRAASVTSGRPRFPQAPRPFFRSSALSTHCAVRQVFKII</sequence>
<proteinExistence type="predicted"/>
<evidence type="ECO:0000313" key="2">
    <source>
        <dbReference type="Proteomes" id="UP000515146"/>
    </source>
</evidence>
<dbReference type="Proteomes" id="UP000515146">
    <property type="component" value="Unplaced"/>
</dbReference>
<evidence type="ECO:0000256" key="1">
    <source>
        <dbReference type="SAM" id="MobiDB-lite"/>
    </source>
</evidence>
<organism evidence="2 3">
    <name type="scientific">Dermatophagoides pteronyssinus</name>
    <name type="common">European house dust mite</name>
    <dbReference type="NCBI Taxonomy" id="6956"/>
    <lineage>
        <taxon>Eukaryota</taxon>
        <taxon>Metazoa</taxon>
        <taxon>Ecdysozoa</taxon>
        <taxon>Arthropoda</taxon>
        <taxon>Chelicerata</taxon>
        <taxon>Arachnida</taxon>
        <taxon>Acari</taxon>
        <taxon>Acariformes</taxon>
        <taxon>Sarcoptiformes</taxon>
        <taxon>Astigmata</taxon>
        <taxon>Psoroptidia</taxon>
        <taxon>Analgoidea</taxon>
        <taxon>Pyroglyphidae</taxon>
        <taxon>Dermatophagoidinae</taxon>
        <taxon>Dermatophagoides</taxon>
    </lineage>
</organism>
<evidence type="ECO:0000313" key="3">
    <source>
        <dbReference type="RefSeq" id="XP_027198025.1"/>
    </source>
</evidence>
<feature type="compositionally biased region" description="Low complexity" evidence="1">
    <location>
        <begin position="1"/>
        <end position="17"/>
    </location>
</feature>
<dbReference type="InParanoid" id="A0A6P6XY96"/>
<protein>
    <submittedName>
        <fullName evidence="3">Uncharacterized protein LOC113792311</fullName>
    </submittedName>
</protein>